<accession>X7EBA1</accession>
<feature type="domain" description="Acyltransferase 3" evidence="2">
    <location>
        <begin position="16"/>
        <end position="329"/>
    </location>
</feature>
<evidence type="ECO:0000259" key="2">
    <source>
        <dbReference type="Pfam" id="PF01757"/>
    </source>
</evidence>
<feature type="transmembrane region" description="Helical" evidence="1">
    <location>
        <begin position="272"/>
        <end position="290"/>
    </location>
</feature>
<feature type="transmembrane region" description="Helical" evidence="1">
    <location>
        <begin position="87"/>
        <end position="107"/>
    </location>
</feature>
<comment type="caution">
    <text evidence="3">The sequence shown here is derived from an EMBL/GenBank/DDBJ whole genome shotgun (WGS) entry which is preliminary data.</text>
</comment>
<dbReference type="EMBL" id="JALZ01000032">
    <property type="protein sequence ID" value="ETX13237.1"/>
    <property type="molecule type" value="Genomic_DNA"/>
</dbReference>
<evidence type="ECO:0000313" key="3">
    <source>
        <dbReference type="EMBL" id="ETX13237.1"/>
    </source>
</evidence>
<dbReference type="STRING" id="1449350.OCH239_12730"/>
<reference evidence="3 4" key="1">
    <citation type="submission" date="2014-01" db="EMBL/GenBank/DDBJ databases">
        <title>Roseivivax halodurans JCM 10272 Genome Sequencing.</title>
        <authorList>
            <person name="Lai Q."/>
            <person name="Li G."/>
            <person name="Shao Z."/>
        </authorList>
    </citation>
    <scope>NUCLEOTIDE SEQUENCE [LARGE SCALE GENOMIC DNA]</scope>
    <source>
        <strain evidence="3 4">JCM 10272</strain>
    </source>
</reference>
<feature type="transmembrane region" description="Helical" evidence="1">
    <location>
        <begin position="221"/>
        <end position="238"/>
    </location>
</feature>
<dbReference type="AlphaFoldDB" id="X7EBA1"/>
<dbReference type="GO" id="GO:0016747">
    <property type="term" value="F:acyltransferase activity, transferring groups other than amino-acyl groups"/>
    <property type="evidence" value="ECO:0007669"/>
    <property type="project" value="InterPro"/>
</dbReference>
<dbReference type="Pfam" id="PF01757">
    <property type="entry name" value="Acyl_transf_3"/>
    <property type="match status" value="1"/>
</dbReference>
<dbReference type="eggNOG" id="COG1835">
    <property type="taxonomic scope" value="Bacteria"/>
</dbReference>
<keyword evidence="1" id="KW-1133">Transmembrane helix</keyword>
<feature type="transmembrane region" description="Helical" evidence="1">
    <location>
        <begin position="21"/>
        <end position="40"/>
    </location>
</feature>
<evidence type="ECO:0000313" key="4">
    <source>
        <dbReference type="Proteomes" id="UP000022447"/>
    </source>
</evidence>
<feature type="transmembrane region" description="Helical" evidence="1">
    <location>
        <begin position="310"/>
        <end position="332"/>
    </location>
</feature>
<keyword evidence="1" id="KW-0812">Transmembrane</keyword>
<organism evidence="3 4">
    <name type="scientific">Roseivivax halodurans JCM 10272</name>
    <dbReference type="NCBI Taxonomy" id="1449350"/>
    <lineage>
        <taxon>Bacteria</taxon>
        <taxon>Pseudomonadati</taxon>
        <taxon>Pseudomonadota</taxon>
        <taxon>Alphaproteobacteria</taxon>
        <taxon>Rhodobacterales</taxon>
        <taxon>Roseobacteraceae</taxon>
        <taxon>Roseivivax</taxon>
    </lineage>
</organism>
<sequence>MDSNPVAAQKKRSSLLDCIRALAVIMVVLYHIGLQAGSGLDPVATWFLQYGLLGVDIFFPLSGYLITSYLLTHHNKRDVGVFFMRRFFRIVPLYMAALAIYALGSIVTRTNLDTLHNLWQNAVFLTGWVIFHGDRAEVPYTITWSLSVEEFSYIILGLAALILRGRIGRILIAMTVGALALRFAINLAGFPNVYFYPPARLDSVALGGAVAWALHARCKILIPLLVTTVATWGLMQFGRVPFHTLLFLLITLMACLVIYIIVVYLPSMRTPLISAVAAIGFYSYFIYLFHYFNIVVLEVIQERFGMGLSFWPQSVLVLAMTYFQAWLSYRFFEGPLIGFGRRLETKLGPRPAPTSAEAY</sequence>
<proteinExistence type="predicted"/>
<dbReference type="OrthoDB" id="9796461at2"/>
<feature type="transmembrane region" description="Helical" evidence="1">
    <location>
        <begin position="170"/>
        <end position="188"/>
    </location>
</feature>
<dbReference type="GO" id="GO:0000271">
    <property type="term" value="P:polysaccharide biosynthetic process"/>
    <property type="evidence" value="ECO:0007669"/>
    <property type="project" value="TreeGrafter"/>
</dbReference>
<evidence type="ECO:0000256" key="1">
    <source>
        <dbReference type="SAM" id="Phobius"/>
    </source>
</evidence>
<dbReference type="PANTHER" id="PTHR23028:SF53">
    <property type="entry name" value="ACYL_TRANSF_3 DOMAIN-CONTAINING PROTEIN"/>
    <property type="match status" value="1"/>
</dbReference>
<name>X7EBA1_9RHOB</name>
<keyword evidence="4" id="KW-1185">Reference proteome</keyword>
<feature type="transmembrane region" description="Helical" evidence="1">
    <location>
        <begin position="244"/>
        <end position="265"/>
    </location>
</feature>
<dbReference type="InterPro" id="IPR050879">
    <property type="entry name" value="Acyltransferase_3"/>
</dbReference>
<feature type="transmembrane region" description="Helical" evidence="1">
    <location>
        <begin position="46"/>
        <end position="66"/>
    </location>
</feature>
<gene>
    <name evidence="3" type="ORF">OCH239_12730</name>
</gene>
<feature type="transmembrane region" description="Helical" evidence="1">
    <location>
        <begin position="142"/>
        <end position="163"/>
    </location>
</feature>
<protein>
    <recommendedName>
        <fullName evidence="2">Acyltransferase 3 domain-containing protein</fullName>
    </recommendedName>
</protein>
<dbReference type="PANTHER" id="PTHR23028">
    <property type="entry name" value="ACETYLTRANSFERASE"/>
    <property type="match status" value="1"/>
</dbReference>
<dbReference type="InterPro" id="IPR002656">
    <property type="entry name" value="Acyl_transf_3_dom"/>
</dbReference>
<dbReference type="GO" id="GO:0016020">
    <property type="term" value="C:membrane"/>
    <property type="evidence" value="ECO:0007669"/>
    <property type="project" value="TreeGrafter"/>
</dbReference>
<dbReference type="Proteomes" id="UP000022447">
    <property type="component" value="Unassembled WGS sequence"/>
</dbReference>
<keyword evidence="1" id="KW-0472">Membrane</keyword>
<dbReference type="RefSeq" id="WP_037265609.1">
    <property type="nucleotide sequence ID" value="NZ_JALZ01000032.1"/>
</dbReference>